<gene>
    <name evidence="2" type="ORF">SAMN04487885_103109</name>
</gene>
<name>A0A1I2JV17_9CLOT</name>
<dbReference type="EMBL" id="FOOE01000003">
    <property type="protein sequence ID" value="SFF57943.1"/>
    <property type="molecule type" value="Genomic_DNA"/>
</dbReference>
<reference evidence="2 3" key="1">
    <citation type="submission" date="2016-10" db="EMBL/GenBank/DDBJ databases">
        <authorList>
            <person name="de Groot N.N."/>
        </authorList>
    </citation>
    <scope>NUCLEOTIDE SEQUENCE [LARGE SCALE GENOMIC DNA]</scope>
    <source>
        <strain evidence="2 3">NLAE-zl-G419</strain>
    </source>
</reference>
<dbReference type="Pfam" id="PF10105">
    <property type="entry name" value="DUF2344"/>
    <property type="match status" value="1"/>
</dbReference>
<evidence type="ECO:0000259" key="1">
    <source>
        <dbReference type="Pfam" id="PF10105"/>
    </source>
</evidence>
<dbReference type="eggNOG" id="COG5011">
    <property type="taxonomic scope" value="Bacteria"/>
</dbReference>
<proteinExistence type="predicted"/>
<sequence length="234" mass="27049">MKVRYLIKFSKEDSIKFISHLDLMRTIQKIIRRADLPVEYSKGFNPHMSLSLAQPLSVGMSSKGEYMDLVLVEELNEEFIKEKLNESAPMTIRIIEVTKVIQLTEKKVPPSMAIIDRANYSMKLPVEDGKAAEKALTAILEKPSWVTIKKSKKGEREIDIRPLIKEIKYWLKDDYLVMNCTLACGSREHLSPDLLSTYIKNNCEGFNGERFTYIERNELYADKNGNFVPLYKYV</sequence>
<dbReference type="Proteomes" id="UP000182135">
    <property type="component" value="Unassembled WGS sequence"/>
</dbReference>
<feature type="domain" description="DUF2344" evidence="1">
    <location>
        <begin position="4"/>
        <end position="192"/>
    </location>
</feature>
<organism evidence="2 3">
    <name type="scientific">Clostridium cadaveris</name>
    <dbReference type="NCBI Taxonomy" id="1529"/>
    <lineage>
        <taxon>Bacteria</taxon>
        <taxon>Bacillati</taxon>
        <taxon>Bacillota</taxon>
        <taxon>Clostridia</taxon>
        <taxon>Eubacteriales</taxon>
        <taxon>Clostridiaceae</taxon>
        <taxon>Clostridium</taxon>
    </lineage>
</organism>
<dbReference type="InterPro" id="IPR018768">
    <property type="entry name" value="DUF2344"/>
</dbReference>
<dbReference type="STRING" id="1529.SAMN04487885_103109"/>
<dbReference type="AlphaFoldDB" id="A0A1I2JV17"/>
<protein>
    <submittedName>
        <fullName evidence="2">Radical SAM-linked protein</fullName>
    </submittedName>
</protein>
<dbReference type="NCBIfam" id="TIGR03936">
    <property type="entry name" value="sam_1_link_chp"/>
    <property type="match status" value="1"/>
</dbReference>
<keyword evidence="3" id="KW-1185">Reference proteome</keyword>
<evidence type="ECO:0000313" key="3">
    <source>
        <dbReference type="Proteomes" id="UP000182135"/>
    </source>
</evidence>
<evidence type="ECO:0000313" key="2">
    <source>
        <dbReference type="EMBL" id="SFF57943.1"/>
    </source>
</evidence>
<accession>A0A1I2JV17</accession>